<proteinExistence type="predicted"/>
<dbReference type="PANTHER" id="PTHR38926">
    <property type="entry name" value="F-BOX DOMAIN CONTAINING PROTEIN, EXPRESSED"/>
    <property type="match status" value="1"/>
</dbReference>
<reference evidence="2" key="1">
    <citation type="journal article" date="2018" name="DNA Res.">
        <title>Multiple hybrid de novo genome assembly of finger millet, an orphan allotetraploid crop.</title>
        <authorList>
            <person name="Hatakeyama M."/>
            <person name="Aluri S."/>
            <person name="Balachadran M.T."/>
            <person name="Sivarajan S.R."/>
            <person name="Patrignani A."/>
            <person name="Gruter S."/>
            <person name="Poveda L."/>
            <person name="Shimizu-Inatsugi R."/>
            <person name="Baeten J."/>
            <person name="Francoijs K.J."/>
            <person name="Nataraja K.N."/>
            <person name="Reddy Y.A.N."/>
            <person name="Phadnis S."/>
            <person name="Ravikumar R.L."/>
            <person name="Schlapbach R."/>
            <person name="Sreeman S.M."/>
            <person name="Shimizu K.K."/>
        </authorList>
    </citation>
    <scope>NUCLEOTIDE SEQUENCE</scope>
</reference>
<dbReference type="InterPro" id="IPR001810">
    <property type="entry name" value="F-box_dom"/>
</dbReference>
<dbReference type="EMBL" id="BQKI01000098">
    <property type="protein sequence ID" value="GJN39464.1"/>
    <property type="molecule type" value="Genomic_DNA"/>
</dbReference>
<evidence type="ECO:0000313" key="3">
    <source>
        <dbReference type="Proteomes" id="UP001054889"/>
    </source>
</evidence>
<dbReference type="InterPro" id="IPR036047">
    <property type="entry name" value="F-box-like_dom_sf"/>
</dbReference>
<dbReference type="Gene3D" id="1.20.1280.50">
    <property type="match status" value="1"/>
</dbReference>
<dbReference type="Pfam" id="PF12937">
    <property type="entry name" value="F-box-like"/>
    <property type="match status" value="1"/>
</dbReference>
<dbReference type="Proteomes" id="UP001054889">
    <property type="component" value="Unassembled WGS sequence"/>
</dbReference>
<name>A0AAV5FUU8_ELECO</name>
<dbReference type="PANTHER" id="PTHR38926:SF76">
    <property type="entry name" value="F-BOX DOMAIN-CONTAINING PROTEIN"/>
    <property type="match status" value="1"/>
</dbReference>
<keyword evidence="3" id="KW-1185">Reference proteome</keyword>
<reference evidence="2" key="2">
    <citation type="submission" date="2021-12" db="EMBL/GenBank/DDBJ databases">
        <title>Resequencing data analysis of finger millet.</title>
        <authorList>
            <person name="Hatakeyama M."/>
            <person name="Aluri S."/>
            <person name="Balachadran M.T."/>
            <person name="Sivarajan S.R."/>
            <person name="Poveda L."/>
            <person name="Shimizu-Inatsugi R."/>
            <person name="Schlapbach R."/>
            <person name="Sreeman S.M."/>
            <person name="Shimizu K.K."/>
        </authorList>
    </citation>
    <scope>NUCLEOTIDE SEQUENCE</scope>
</reference>
<evidence type="ECO:0000313" key="2">
    <source>
        <dbReference type="EMBL" id="GJN39464.1"/>
    </source>
</evidence>
<dbReference type="SUPFAM" id="SSF81383">
    <property type="entry name" value="F-box domain"/>
    <property type="match status" value="1"/>
</dbReference>
<accession>A0AAV5FUU8</accession>
<protein>
    <recommendedName>
        <fullName evidence="1">F-box domain-containing protein</fullName>
    </recommendedName>
</protein>
<feature type="domain" description="F-box" evidence="1">
    <location>
        <begin position="3"/>
        <end position="41"/>
    </location>
</feature>
<sequence>MAAVLRKLDHVEILMGLGQVCRSWRHAARDDPGLWHRIDMRGHAHLNYRVNLCKMARVAIRRAKGQCEAFWAEHVADDGVLQFLGNQ</sequence>
<dbReference type="AlphaFoldDB" id="A0AAV5FUU8"/>
<gene>
    <name evidence="2" type="primary">gb28585</name>
    <name evidence="2" type="ORF">PR202_gb28585</name>
</gene>
<comment type="caution">
    <text evidence="2">The sequence shown here is derived from an EMBL/GenBank/DDBJ whole genome shotgun (WGS) entry which is preliminary data.</text>
</comment>
<organism evidence="2 3">
    <name type="scientific">Eleusine coracana subsp. coracana</name>
    <dbReference type="NCBI Taxonomy" id="191504"/>
    <lineage>
        <taxon>Eukaryota</taxon>
        <taxon>Viridiplantae</taxon>
        <taxon>Streptophyta</taxon>
        <taxon>Embryophyta</taxon>
        <taxon>Tracheophyta</taxon>
        <taxon>Spermatophyta</taxon>
        <taxon>Magnoliopsida</taxon>
        <taxon>Liliopsida</taxon>
        <taxon>Poales</taxon>
        <taxon>Poaceae</taxon>
        <taxon>PACMAD clade</taxon>
        <taxon>Chloridoideae</taxon>
        <taxon>Cynodonteae</taxon>
        <taxon>Eleusininae</taxon>
        <taxon>Eleusine</taxon>
    </lineage>
</organism>
<evidence type="ECO:0000259" key="1">
    <source>
        <dbReference type="Pfam" id="PF12937"/>
    </source>
</evidence>